<keyword evidence="1" id="KW-0175">Coiled coil</keyword>
<evidence type="ECO:0000256" key="3">
    <source>
        <dbReference type="SAM" id="Phobius"/>
    </source>
</evidence>
<reference evidence="4" key="1">
    <citation type="submission" date="2021-01" db="EMBL/GenBank/DDBJ databases">
        <authorList>
            <person name="Corre E."/>
            <person name="Pelletier E."/>
            <person name="Niang G."/>
            <person name="Scheremetjew M."/>
            <person name="Finn R."/>
            <person name="Kale V."/>
            <person name="Holt S."/>
            <person name="Cochrane G."/>
            <person name="Meng A."/>
            <person name="Brown T."/>
            <person name="Cohen L."/>
        </authorList>
    </citation>
    <scope>NUCLEOTIDE SEQUENCE</scope>
    <source>
        <strain evidence="4">CCMP1510</strain>
    </source>
</reference>
<sequence length="433" mass="48684">MDLVASLQSKLDEVQSRIDSKIDSSLPKFKGDDSTKKEEEEVKEAAARNEIKISLSTLKDEPTNLRAALLNLRLESLESQRSALAKARATVTAAQRLRDRAESVVTNSKNARNKRIQKDKKKLLKPLEKIEQCTKDLVQQCFGLVQDADRAKSSAEARIMILERDGKALADAASTALAETNKKLNVLQAERDAYGAEHISTLRTRLDAAEKRAESSASVAKDALNELDRERTNRKSRELAATKSLNNQLTAARADARDAKQKLQDLRAEMDAKLEKQKIEHEKALQVAIADQSQIAQNNLLQIQNEHQQLYVQAQKQLQDAKKNYQQLQTEADRATSQADHTISNLRHQLQQANQQLQALQQHSAFLESQSKTTNEKRTTSSKKKNTIFSKKSHAPFFRVLLLLYVLALHILVYFTFSQCSSFPISSIRKSSS</sequence>
<keyword evidence="3" id="KW-0472">Membrane</keyword>
<name>A0A7S3NLB5_9STRA</name>
<organism evidence="4">
    <name type="scientific">Aureoumbra lagunensis</name>
    <dbReference type="NCBI Taxonomy" id="44058"/>
    <lineage>
        <taxon>Eukaryota</taxon>
        <taxon>Sar</taxon>
        <taxon>Stramenopiles</taxon>
        <taxon>Ochrophyta</taxon>
        <taxon>Pelagophyceae</taxon>
        <taxon>Pelagomonadales</taxon>
        <taxon>Aureoumbra</taxon>
    </lineage>
</organism>
<keyword evidence="3" id="KW-1133">Transmembrane helix</keyword>
<feature type="transmembrane region" description="Helical" evidence="3">
    <location>
        <begin position="397"/>
        <end position="417"/>
    </location>
</feature>
<proteinExistence type="predicted"/>
<feature type="compositionally biased region" description="Basic and acidic residues" evidence="2">
    <location>
        <begin position="29"/>
        <end position="41"/>
    </location>
</feature>
<feature type="region of interest" description="Disordered" evidence="2">
    <location>
        <begin position="217"/>
        <end position="238"/>
    </location>
</feature>
<gene>
    <name evidence="4" type="ORF">ALAG00032_LOCUS8458</name>
</gene>
<evidence type="ECO:0000256" key="1">
    <source>
        <dbReference type="SAM" id="Coils"/>
    </source>
</evidence>
<evidence type="ECO:0000256" key="2">
    <source>
        <dbReference type="SAM" id="MobiDB-lite"/>
    </source>
</evidence>
<protein>
    <submittedName>
        <fullName evidence="4">Uncharacterized protein</fullName>
    </submittedName>
</protein>
<feature type="coiled-coil region" evidence="1">
    <location>
        <begin position="67"/>
        <end position="114"/>
    </location>
</feature>
<feature type="region of interest" description="Disordered" evidence="2">
    <location>
        <begin position="22"/>
        <end position="41"/>
    </location>
</feature>
<feature type="coiled-coil region" evidence="1">
    <location>
        <begin position="304"/>
        <end position="370"/>
    </location>
</feature>
<dbReference type="AlphaFoldDB" id="A0A7S3NLB5"/>
<feature type="compositionally biased region" description="Basic and acidic residues" evidence="2">
    <location>
        <begin position="223"/>
        <end position="238"/>
    </location>
</feature>
<dbReference type="EMBL" id="HBIJ01012454">
    <property type="protein sequence ID" value="CAE0367701.1"/>
    <property type="molecule type" value="Transcribed_RNA"/>
</dbReference>
<keyword evidence="3" id="KW-0812">Transmembrane</keyword>
<accession>A0A7S3NLB5</accession>
<evidence type="ECO:0000313" key="4">
    <source>
        <dbReference type="EMBL" id="CAE0367701.1"/>
    </source>
</evidence>